<keyword evidence="3" id="KW-1185">Reference proteome</keyword>
<dbReference type="Proteomes" id="UP000076567">
    <property type="component" value="Unassembled WGS sequence"/>
</dbReference>
<dbReference type="AlphaFoldDB" id="A0A163SHF9"/>
<dbReference type="OrthoDB" id="2436339at2"/>
<reference evidence="3" key="1">
    <citation type="submission" date="2016-01" db="EMBL/GenBank/DDBJ databases">
        <title>Draft genome of Chromobacterium sp. F49.</title>
        <authorList>
            <person name="Hong K.W."/>
        </authorList>
    </citation>
    <scope>NUCLEOTIDE SEQUENCE [LARGE SCALE GENOMIC DNA]</scope>
    <source>
        <strain evidence="3">P7IIIA</strain>
    </source>
</reference>
<protein>
    <submittedName>
        <fullName evidence="2">Uncharacterized protein</fullName>
    </submittedName>
</protein>
<name>A0A163SHF9_9BACL</name>
<evidence type="ECO:0000313" key="3">
    <source>
        <dbReference type="Proteomes" id="UP000076567"/>
    </source>
</evidence>
<sequence length="92" mass="10661">MPYIKILFASLLAMILIAGCQSKENNSLKIKMKSEAEQKEMLDTYTLDDYRKVFNHAISEADKLAGGDEQLRKWLIRTLAQEMYDETKLTEE</sequence>
<gene>
    <name evidence="2" type="ORF">AWM68_02200</name>
</gene>
<evidence type="ECO:0000256" key="1">
    <source>
        <dbReference type="SAM" id="SignalP"/>
    </source>
</evidence>
<dbReference type="EMBL" id="LRFC01000001">
    <property type="protein sequence ID" value="KZE69098.1"/>
    <property type="molecule type" value="Genomic_DNA"/>
</dbReference>
<accession>A0A163SHF9</accession>
<dbReference type="RefSeq" id="WP_066236445.1">
    <property type="nucleotide sequence ID" value="NZ_LRFC01000001.1"/>
</dbReference>
<keyword evidence="1" id="KW-0732">Signal</keyword>
<feature type="chain" id="PRO_5039294935" evidence="1">
    <location>
        <begin position="19"/>
        <end position="92"/>
    </location>
</feature>
<feature type="signal peptide" evidence="1">
    <location>
        <begin position="1"/>
        <end position="18"/>
    </location>
</feature>
<evidence type="ECO:0000313" key="2">
    <source>
        <dbReference type="EMBL" id="KZE69098.1"/>
    </source>
</evidence>
<comment type="caution">
    <text evidence="2">The sequence shown here is derived from an EMBL/GenBank/DDBJ whole genome shotgun (WGS) entry which is preliminary data.</text>
</comment>
<proteinExistence type="predicted"/>
<organism evidence="2 3">
    <name type="scientific">Fictibacillus phosphorivorans</name>
    <dbReference type="NCBI Taxonomy" id="1221500"/>
    <lineage>
        <taxon>Bacteria</taxon>
        <taxon>Bacillati</taxon>
        <taxon>Bacillota</taxon>
        <taxon>Bacilli</taxon>
        <taxon>Bacillales</taxon>
        <taxon>Fictibacillaceae</taxon>
        <taxon>Fictibacillus</taxon>
    </lineage>
</organism>
<dbReference type="PROSITE" id="PS51257">
    <property type="entry name" value="PROKAR_LIPOPROTEIN"/>
    <property type="match status" value="1"/>
</dbReference>